<keyword evidence="5" id="KW-1185">Reference proteome</keyword>
<dbReference type="EMBL" id="JAFBMS010000187">
    <property type="protein sequence ID" value="KAG9333634.1"/>
    <property type="molecule type" value="Genomic_DNA"/>
</dbReference>
<keyword evidence="1" id="KW-0698">rRNA processing</keyword>
<evidence type="ECO:0000259" key="3">
    <source>
        <dbReference type="SMART" id="SM00967"/>
    </source>
</evidence>
<dbReference type="PANTHER" id="PTHR46103:SF1">
    <property type="entry name" value="RRNA METHYLTRANSFERASE 1, MITOCHONDRIAL"/>
    <property type="match status" value="1"/>
</dbReference>
<dbReference type="InterPro" id="IPR013123">
    <property type="entry name" value="SpoU_subst-bd"/>
</dbReference>
<reference evidence="4" key="1">
    <citation type="thesis" date="2021" institute="BYU ScholarsArchive" country="Provo, UT, USA">
        <title>Applications of and Algorithms for Genome Assembly and Genomic Analyses with an Emphasis on Marine Teleosts.</title>
        <authorList>
            <person name="Pickett B.D."/>
        </authorList>
    </citation>
    <scope>NUCLEOTIDE SEQUENCE</scope>
    <source>
        <strain evidence="4">HI-2016</strain>
    </source>
</reference>
<feature type="compositionally biased region" description="Basic and acidic residues" evidence="2">
    <location>
        <begin position="88"/>
        <end position="109"/>
    </location>
</feature>
<feature type="region of interest" description="Disordered" evidence="2">
    <location>
        <begin position="396"/>
        <end position="416"/>
    </location>
</feature>
<sequence length="429" mass="46717">MRLLQRVYRCAGQVYTSGGILKADIGTCPQRWSYHSSVTLFCPDDHDYGEASKRGRGAFDFGSNSRTGKAMSKQGTSGGSKAMPRRPFKMENRGKRNGSEPKPRFESRLSTELQRLSQDDFSDSENEEGGRAEVRLRTEMVFGAAPCLLALTQGRRALRQLFVKESSAPQRPVVKQACEEAGRRLVPVQHVGRKELDRLCSGRVHQGLVLEAGPLEYLTDDGTKEADHDSTRAPLWLVLDRVQDPMNLGAILRSAYFLGVDRILSFDAGGEQSQLRSNGDCGSVKGSQGWRVVGTVGASEVGGDIPVLHCSDFLLTTPTLLLIAASRRGVPQRLRGDRHSGALSAVIADSSASMTIAGCLFWTGSSLLSTVLSPDYNINYPSVHRGGPQLIQHVNARPRHGDWPNPGGSPPEQVAQGDVTLGEGYHQRH</sequence>
<evidence type="ECO:0000256" key="1">
    <source>
        <dbReference type="ARBA" id="ARBA00022552"/>
    </source>
</evidence>
<name>A0A8T2N0G4_9TELE</name>
<evidence type="ECO:0000313" key="4">
    <source>
        <dbReference type="EMBL" id="KAG9333634.1"/>
    </source>
</evidence>
<evidence type="ECO:0000313" key="5">
    <source>
        <dbReference type="Proteomes" id="UP000824540"/>
    </source>
</evidence>
<dbReference type="Gene3D" id="3.40.1280.10">
    <property type="match status" value="1"/>
</dbReference>
<accession>A0A8T2N0G4</accession>
<evidence type="ECO:0000256" key="2">
    <source>
        <dbReference type="SAM" id="MobiDB-lite"/>
    </source>
</evidence>
<dbReference type="SMART" id="SM00967">
    <property type="entry name" value="SpoU_sub_bind"/>
    <property type="match status" value="1"/>
</dbReference>
<dbReference type="InterPro" id="IPR029026">
    <property type="entry name" value="tRNA_m1G_MTases_N"/>
</dbReference>
<dbReference type="AlphaFoldDB" id="A0A8T2N0G4"/>
<dbReference type="Gene3D" id="3.30.1330.30">
    <property type="match status" value="1"/>
</dbReference>
<protein>
    <recommendedName>
        <fullName evidence="3">RNA 2-O ribose methyltransferase substrate binding domain-containing protein</fullName>
    </recommendedName>
</protein>
<dbReference type="GO" id="GO:0016435">
    <property type="term" value="F:rRNA (guanine) methyltransferase activity"/>
    <property type="evidence" value="ECO:0007669"/>
    <property type="project" value="TreeGrafter"/>
</dbReference>
<dbReference type="PANTHER" id="PTHR46103">
    <property type="entry name" value="RRNA METHYLTRANSFERASE 1, MITOCHONDRIAL"/>
    <property type="match status" value="1"/>
</dbReference>
<feature type="domain" description="RNA 2-O ribose methyltransferase substrate binding" evidence="3">
    <location>
        <begin position="140"/>
        <end position="218"/>
    </location>
</feature>
<dbReference type="InterPro" id="IPR029028">
    <property type="entry name" value="Alpha/beta_knot_MTases"/>
</dbReference>
<dbReference type="OrthoDB" id="270651at2759"/>
<dbReference type="Proteomes" id="UP000824540">
    <property type="component" value="Unassembled WGS sequence"/>
</dbReference>
<dbReference type="SUPFAM" id="SSF55315">
    <property type="entry name" value="L30e-like"/>
    <property type="match status" value="1"/>
</dbReference>
<proteinExistence type="predicted"/>
<gene>
    <name evidence="4" type="ORF">JZ751_010785</name>
</gene>
<organism evidence="4 5">
    <name type="scientific">Albula glossodonta</name>
    <name type="common">roundjaw bonefish</name>
    <dbReference type="NCBI Taxonomy" id="121402"/>
    <lineage>
        <taxon>Eukaryota</taxon>
        <taxon>Metazoa</taxon>
        <taxon>Chordata</taxon>
        <taxon>Craniata</taxon>
        <taxon>Vertebrata</taxon>
        <taxon>Euteleostomi</taxon>
        <taxon>Actinopterygii</taxon>
        <taxon>Neopterygii</taxon>
        <taxon>Teleostei</taxon>
        <taxon>Albuliformes</taxon>
        <taxon>Albulidae</taxon>
        <taxon>Albula</taxon>
    </lineage>
</organism>
<dbReference type="GO" id="GO:0005739">
    <property type="term" value="C:mitochondrion"/>
    <property type="evidence" value="ECO:0007669"/>
    <property type="project" value="TreeGrafter"/>
</dbReference>
<feature type="region of interest" description="Disordered" evidence="2">
    <location>
        <begin position="55"/>
        <end position="132"/>
    </location>
</feature>
<dbReference type="InterPro" id="IPR029064">
    <property type="entry name" value="Ribosomal_eL30-like_sf"/>
</dbReference>
<dbReference type="InterPro" id="IPR047182">
    <property type="entry name" value="MRM1"/>
</dbReference>
<comment type="caution">
    <text evidence="4">The sequence shown here is derived from an EMBL/GenBank/DDBJ whole genome shotgun (WGS) entry which is preliminary data.</text>
</comment>
<dbReference type="SUPFAM" id="SSF75217">
    <property type="entry name" value="alpha/beta knot"/>
    <property type="match status" value="1"/>
</dbReference>
<dbReference type="Pfam" id="PF08032">
    <property type="entry name" value="SpoU_sub_bind"/>
    <property type="match status" value="1"/>
</dbReference>